<accession>A0A8S5PMP8</accession>
<evidence type="ECO:0000313" key="2">
    <source>
        <dbReference type="EMBL" id="DAE07729.1"/>
    </source>
</evidence>
<proteinExistence type="predicted"/>
<evidence type="ECO:0000256" key="1">
    <source>
        <dbReference type="SAM" id="Phobius"/>
    </source>
</evidence>
<keyword evidence="1" id="KW-0472">Membrane</keyword>
<feature type="transmembrane region" description="Helical" evidence="1">
    <location>
        <begin position="12"/>
        <end position="36"/>
    </location>
</feature>
<reference evidence="2" key="1">
    <citation type="journal article" date="2021" name="Proc. Natl. Acad. Sci. U.S.A.">
        <title>A Catalog of Tens of Thousands of Viruses from Human Metagenomes Reveals Hidden Associations with Chronic Diseases.</title>
        <authorList>
            <person name="Tisza M.J."/>
            <person name="Buck C.B."/>
        </authorList>
    </citation>
    <scope>NUCLEOTIDE SEQUENCE</scope>
    <source>
        <strain evidence="2">Ct8mF2</strain>
    </source>
</reference>
<dbReference type="EMBL" id="BK015454">
    <property type="protein sequence ID" value="DAE07729.1"/>
    <property type="molecule type" value="Genomic_DNA"/>
</dbReference>
<sequence length="37" mass="4253">MQRYCYLTPVRQSVCCFDGCILLAVFILVNTCGYIFV</sequence>
<keyword evidence="1" id="KW-0812">Transmembrane</keyword>
<keyword evidence="1" id="KW-1133">Transmembrane helix</keyword>
<name>A0A8S5PMP8_9CAUD</name>
<protein>
    <submittedName>
        <fullName evidence="2">Uncharacterized protein</fullName>
    </submittedName>
</protein>
<organism evidence="2">
    <name type="scientific">Podoviridae sp. ct8mF2</name>
    <dbReference type="NCBI Taxonomy" id="2825224"/>
    <lineage>
        <taxon>Viruses</taxon>
        <taxon>Duplodnaviria</taxon>
        <taxon>Heunggongvirae</taxon>
        <taxon>Uroviricota</taxon>
        <taxon>Caudoviricetes</taxon>
    </lineage>
</organism>